<dbReference type="AlphaFoldDB" id="A0AA38UHL7"/>
<keyword evidence="10" id="KW-1185">Reference proteome</keyword>
<name>A0AA38UHL7_9AGAR</name>
<dbReference type="GO" id="GO:0005773">
    <property type="term" value="C:vacuole"/>
    <property type="evidence" value="ECO:0007669"/>
    <property type="project" value="GOC"/>
</dbReference>
<evidence type="ECO:0000256" key="5">
    <source>
        <dbReference type="ARBA" id="ARBA00022989"/>
    </source>
</evidence>
<feature type="region of interest" description="Disordered" evidence="7">
    <location>
        <begin position="147"/>
        <end position="188"/>
    </location>
</feature>
<comment type="subcellular location">
    <subcellularLocation>
        <location evidence="1">Endoplasmic reticulum membrane</location>
        <topology evidence="1">Multi-pass membrane protein</topology>
    </subcellularLocation>
</comment>
<dbReference type="Proteomes" id="UP001163846">
    <property type="component" value="Unassembled WGS sequence"/>
</dbReference>
<organism evidence="9 10">
    <name type="scientific">Lentinula raphanica</name>
    <dbReference type="NCBI Taxonomy" id="153919"/>
    <lineage>
        <taxon>Eukaryota</taxon>
        <taxon>Fungi</taxon>
        <taxon>Dikarya</taxon>
        <taxon>Basidiomycota</taxon>
        <taxon>Agaricomycotina</taxon>
        <taxon>Agaricomycetes</taxon>
        <taxon>Agaricomycetidae</taxon>
        <taxon>Agaricales</taxon>
        <taxon>Marasmiineae</taxon>
        <taxon>Omphalotaceae</taxon>
        <taxon>Lentinula</taxon>
    </lineage>
</organism>
<evidence type="ECO:0000256" key="3">
    <source>
        <dbReference type="ARBA" id="ARBA00022692"/>
    </source>
</evidence>
<dbReference type="EMBL" id="MU806036">
    <property type="protein sequence ID" value="KAJ3841530.1"/>
    <property type="molecule type" value="Genomic_DNA"/>
</dbReference>
<evidence type="ECO:0000256" key="8">
    <source>
        <dbReference type="SAM" id="Phobius"/>
    </source>
</evidence>
<evidence type="ECO:0000256" key="4">
    <source>
        <dbReference type="ARBA" id="ARBA00022824"/>
    </source>
</evidence>
<sequence>MANASAKRIASQNEATVKNLRLGLFIPTLLSFILRFLFRRDSLPPSKGSLALYLGTFFPAFFLSRYLTQIGTTRRDPTTGTLISYGEDLNQSGLIEWAFDVLYITWACQIGSGAFGEWFWWLYTVIPLYAIYKLWVSVISPFVLGRSSSQTDSSPQSNTEENGTSKRQEKLRKRSERGDPRVRVQPRK</sequence>
<keyword evidence="6 8" id="KW-0472">Membrane</keyword>
<dbReference type="GO" id="GO:0005789">
    <property type="term" value="C:endoplasmic reticulum membrane"/>
    <property type="evidence" value="ECO:0007669"/>
    <property type="project" value="UniProtKB-SubCell"/>
</dbReference>
<accession>A0AA38UHL7</accession>
<dbReference type="PANTHER" id="PTHR13505:SF7">
    <property type="entry name" value="TRANSMEMBRANE PROTEIN 208"/>
    <property type="match status" value="1"/>
</dbReference>
<dbReference type="InterPro" id="IPR008506">
    <property type="entry name" value="SND2/TMEM208"/>
</dbReference>
<feature type="non-terminal residue" evidence="9">
    <location>
        <position position="1"/>
    </location>
</feature>
<evidence type="ECO:0000256" key="1">
    <source>
        <dbReference type="ARBA" id="ARBA00004477"/>
    </source>
</evidence>
<dbReference type="Pfam" id="PF05620">
    <property type="entry name" value="TMEM208_SND2"/>
    <property type="match status" value="1"/>
</dbReference>
<comment type="similarity">
    <text evidence="2">Belongs to the TMEM208 family.</text>
</comment>
<dbReference type="GO" id="GO:0006624">
    <property type="term" value="P:vacuolar protein processing"/>
    <property type="evidence" value="ECO:0007669"/>
    <property type="project" value="TreeGrafter"/>
</dbReference>
<reference evidence="9" key="1">
    <citation type="submission" date="2022-08" db="EMBL/GenBank/DDBJ databases">
        <authorList>
            <consortium name="DOE Joint Genome Institute"/>
            <person name="Min B."/>
            <person name="Riley R."/>
            <person name="Sierra-Patev S."/>
            <person name="Naranjo-Ortiz M."/>
            <person name="Looney B."/>
            <person name="Konkel Z."/>
            <person name="Slot J.C."/>
            <person name="Sakamoto Y."/>
            <person name="Steenwyk J.L."/>
            <person name="Rokas A."/>
            <person name="Carro J."/>
            <person name="Camarero S."/>
            <person name="Ferreira P."/>
            <person name="Molpeceres G."/>
            <person name="Ruiz-Duenas F.J."/>
            <person name="Serrano A."/>
            <person name="Henrissat B."/>
            <person name="Drula E."/>
            <person name="Hughes K.W."/>
            <person name="Mata J.L."/>
            <person name="Ishikawa N.K."/>
            <person name="Vargas-Isla R."/>
            <person name="Ushijima S."/>
            <person name="Smith C.A."/>
            <person name="Ahrendt S."/>
            <person name="Andreopoulos W."/>
            <person name="He G."/>
            <person name="Labutti K."/>
            <person name="Lipzen A."/>
            <person name="Ng V."/>
            <person name="Sandor L."/>
            <person name="Barry K."/>
            <person name="Martinez A.T."/>
            <person name="Xiao Y."/>
            <person name="Gibbons J.G."/>
            <person name="Terashima K."/>
            <person name="Hibbett D.S."/>
            <person name="Grigoriev I.V."/>
        </authorList>
    </citation>
    <scope>NUCLEOTIDE SEQUENCE</scope>
    <source>
        <strain evidence="9">TFB9207</strain>
    </source>
</reference>
<evidence type="ECO:0000313" key="10">
    <source>
        <dbReference type="Proteomes" id="UP001163846"/>
    </source>
</evidence>
<proteinExistence type="inferred from homology"/>
<feature type="transmembrane region" description="Helical" evidence="8">
    <location>
        <begin position="20"/>
        <end position="38"/>
    </location>
</feature>
<keyword evidence="3 8" id="KW-0812">Transmembrane</keyword>
<dbReference type="PANTHER" id="PTHR13505">
    <property type="entry name" value="TRANSMEMBRANE PROTEIN 208"/>
    <property type="match status" value="1"/>
</dbReference>
<evidence type="ECO:0008006" key="11">
    <source>
        <dbReference type="Google" id="ProtNLM"/>
    </source>
</evidence>
<keyword evidence="5 8" id="KW-1133">Transmembrane helix</keyword>
<feature type="transmembrane region" description="Helical" evidence="8">
    <location>
        <begin position="50"/>
        <end position="67"/>
    </location>
</feature>
<feature type="compositionally biased region" description="Low complexity" evidence="7">
    <location>
        <begin position="147"/>
        <end position="157"/>
    </location>
</feature>
<evidence type="ECO:0000256" key="2">
    <source>
        <dbReference type="ARBA" id="ARBA00009950"/>
    </source>
</evidence>
<evidence type="ECO:0000313" key="9">
    <source>
        <dbReference type="EMBL" id="KAJ3841530.1"/>
    </source>
</evidence>
<evidence type="ECO:0000256" key="6">
    <source>
        <dbReference type="ARBA" id="ARBA00023136"/>
    </source>
</evidence>
<comment type="caution">
    <text evidence="9">The sequence shown here is derived from an EMBL/GenBank/DDBJ whole genome shotgun (WGS) entry which is preliminary data.</text>
</comment>
<keyword evidence="4" id="KW-0256">Endoplasmic reticulum</keyword>
<protein>
    <recommendedName>
        <fullName evidence="11">DUF788-domain-containing protein</fullName>
    </recommendedName>
</protein>
<gene>
    <name evidence="9" type="ORF">F5878DRAFT_557178</name>
</gene>
<evidence type="ECO:0000256" key="7">
    <source>
        <dbReference type="SAM" id="MobiDB-lite"/>
    </source>
</evidence>